<comment type="pathway">
    <text evidence="2">Protein modification; protein lipoylation via exogenous pathway; protein N(6)-(lipoyl)lysine from lipoate: step 1/2.</text>
</comment>
<keyword evidence="5" id="KW-0547">Nucleotide-binding</keyword>
<evidence type="ECO:0000313" key="9">
    <source>
        <dbReference type="EMBL" id="MBM3282249.1"/>
    </source>
</evidence>
<dbReference type="GO" id="GO:0009249">
    <property type="term" value="P:protein lipoylation"/>
    <property type="evidence" value="ECO:0007669"/>
    <property type="project" value="UniProtKB-ARBA"/>
</dbReference>
<dbReference type="GO" id="GO:0016979">
    <property type="term" value="F:lipoate-protein ligase activity"/>
    <property type="evidence" value="ECO:0007669"/>
    <property type="project" value="UniProtKB-EC"/>
</dbReference>
<evidence type="ECO:0000256" key="3">
    <source>
        <dbReference type="ARBA" id="ARBA00012367"/>
    </source>
</evidence>
<dbReference type="SUPFAM" id="SSF82649">
    <property type="entry name" value="SufE/NifU"/>
    <property type="match status" value="1"/>
</dbReference>
<dbReference type="GO" id="GO:0005524">
    <property type="term" value="F:ATP binding"/>
    <property type="evidence" value="ECO:0007669"/>
    <property type="project" value="UniProtKB-KW"/>
</dbReference>
<evidence type="ECO:0000256" key="4">
    <source>
        <dbReference type="ARBA" id="ARBA00022598"/>
    </source>
</evidence>
<comment type="caution">
    <text evidence="9">The sequence shown here is derived from an EMBL/GenBank/DDBJ whole genome shotgun (WGS) entry which is preliminary data.</text>
</comment>
<keyword evidence="4" id="KW-0436">Ligase</keyword>
<evidence type="ECO:0000259" key="8">
    <source>
        <dbReference type="Pfam" id="PF10437"/>
    </source>
</evidence>
<reference evidence="9" key="1">
    <citation type="submission" date="2019-03" db="EMBL/GenBank/DDBJ databases">
        <title>Lake Tanganyika Metagenome-Assembled Genomes (MAGs).</title>
        <authorList>
            <person name="Tran P."/>
        </authorList>
    </citation>
    <scope>NUCLEOTIDE SEQUENCE</scope>
    <source>
        <strain evidence="9">M_DeepCast_50m_m2_156</strain>
    </source>
</reference>
<proteinExistence type="predicted"/>
<evidence type="ECO:0000313" key="10">
    <source>
        <dbReference type="Proteomes" id="UP000774699"/>
    </source>
</evidence>
<sequence>MHAEITHKIPQGKLVRISLDYDTTILQNIKICGDFFIHPEETIEEMELALNHLPVEAGEVRIKHLLDLAVEKKHAQLIGIDTQSVAKLIHEAILQ</sequence>
<evidence type="ECO:0000256" key="7">
    <source>
        <dbReference type="ARBA" id="ARBA00048037"/>
    </source>
</evidence>
<dbReference type="Gene3D" id="3.30.390.50">
    <property type="entry name" value="CO dehydrogenase flavoprotein, C-terminal domain"/>
    <property type="match status" value="1"/>
</dbReference>
<dbReference type="Pfam" id="PF10437">
    <property type="entry name" value="Lip_prot_lig_C"/>
    <property type="match status" value="1"/>
</dbReference>
<dbReference type="AlphaFoldDB" id="A0A8T4C6Y7"/>
<dbReference type="EC" id="6.3.1.20" evidence="3"/>
<evidence type="ECO:0000256" key="6">
    <source>
        <dbReference type="ARBA" id="ARBA00022840"/>
    </source>
</evidence>
<accession>A0A8T4C6Y7</accession>
<gene>
    <name evidence="9" type="ORF">FJY86_02835</name>
</gene>
<dbReference type="Proteomes" id="UP000774699">
    <property type="component" value="Unassembled WGS sequence"/>
</dbReference>
<protein>
    <recommendedName>
        <fullName evidence="3">lipoate--protein ligase</fullName>
        <ecNumber evidence="3">6.3.1.20</ecNumber>
    </recommendedName>
</protein>
<feature type="domain" description="Lipoate protein ligase C-terminal" evidence="8">
    <location>
        <begin position="6"/>
        <end position="75"/>
    </location>
</feature>
<name>A0A8T4C6Y7_9ARCH</name>
<comment type="catalytic activity">
    <reaction evidence="7">
        <text>L-lysyl-[lipoyl-carrier protein] + (R)-lipoate + ATP = N(6)-[(R)-lipoyl]-L-lysyl-[lipoyl-carrier protein] + AMP + diphosphate + H(+)</text>
        <dbReference type="Rhea" id="RHEA:49288"/>
        <dbReference type="Rhea" id="RHEA-COMP:10500"/>
        <dbReference type="Rhea" id="RHEA-COMP:10502"/>
        <dbReference type="ChEBI" id="CHEBI:15378"/>
        <dbReference type="ChEBI" id="CHEBI:29969"/>
        <dbReference type="ChEBI" id="CHEBI:30616"/>
        <dbReference type="ChEBI" id="CHEBI:33019"/>
        <dbReference type="ChEBI" id="CHEBI:83088"/>
        <dbReference type="ChEBI" id="CHEBI:83099"/>
        <dbReference type="ChEBI" id="CHEBI:456215"/>
        <dbReference type="EC" id="6.3.1.20"/>
    </reaction>
</comment>
<keyword evidence="6" id="KW-0067">ATP-binding</keyword>
<evidence type="ECO:0000256" key="1">
    <source>
        <dbReference type="ARBA" id="ARBA00005085"/>
    </source>
</evidence>
<evidence type="ECO:0000256" key="2">
    <source>
        <dbReference type="ARBA" id="ARBA00005124"/>
    </source>
</evidence>
<dbReference type="InterPro" id="IPR019491">
    <property type="entry name" value="Lipoate_protein_ligase_C"/>
</dbReference>
<comment type="pathway">
    <text evidence="1">Protein modification; protein lipoylation via exogenous pathway; protein N(6)-(lipoyl)lysine from lipoate: step 2/2.</text>
</comment>
<organism evidence="9 10">
    <name type="scientific">Candidatus Iainarchaeum sp</name>
    <dbReference type="NCBI Taxonomy" id="3101447"/>
    <lineage>
        <taxon>Archaea</taxon>
        <taxon>Candidatus Iainarchaeota</taxon>
        <taxon>Candidatus Iainarchaeia</taxon>
        <taxon>Candidatus Iainarchaeales</taxon>
        <taxon>Candidatus Iainarchaeaceae</taxon>
        <taxon>Candidatus Iainarchaeum</taxon>
    </lineage>
</organism>
<dbReference type="EMBL" id="VGJJ01000018">
    <property type="protein sequence ID" value="MBM3282249.1"/>
    <property type="molecule type" value="Genomic_DNA"/>
</dbReference>
<evidence type="ECO:0000256" key="5">
    <source>
        <dbReference type="ARBA" id="ARBA00022741"/>
    </source>
</evidence>